<dbReference type="InterPro" id="IPR050887">
    <property type="entry name" value="Beta-mannosidase_GH2"/>
</dbReference>
<feature type="domain" description="Beta-mannosidase Ig-fold" evidence="2">
    <location>
        <begin position="111"/>
        <end position="188"/>
    </location>
</feature>
<dbReference type="Pfam" id="PF17786">
    <property type="entry name" value="Mannosidase_ig"/>
    <property type="match status" value="1"/>
</dbReference>
<evidence type="ECO:0000256" key="1">
    <source>
        <dbReference type="ARBA" id="ARBA00023295"/>
    </source>
</evidence>
<organism evidence="4">
    <name type="scientific">bioreactor metagenome</name>
    <dbReference type="NCBI Taxonomy" id="1076179"/>
    <lineage>
        <taxon>unclassified sequences</taxon>
        <taxon>metagenomes</taxon>
        <taxon>ecological metagenomes</taxon>
    </lineage>
</organism>
<keyword evidence="1" id="KW-0326">Glycosidase</keyword>
<evidence type="ECO:0000313" key="4">
    <source>
        <dbReference type="EMBL" id="MPN00721.1"/>
    </source>
</evidence>
<evidence type="ECO:0000259" key="3">
    <source>
        <dbReference type="Pfam" id="PF17786"/>
    </source>
</evidence>
<evidence type="ECO:0000259" key="2">
    <source>
        <dbReference type="Pfam" id="PF17753"/>
    </source>
</evidence>
<dbReference type="InterPro" id="IPR041447">
    <property type="entry name" value="Mannosidase_ig"/>
</dbReference>
<dbReference type="Pfam" id="PF17753">
    <property type="entry name" value="Ig_mannosidase"/>
    <property type="match status" value="1"/>
</dbReference>
<protein>
    <submittedName>
        <fullName evidence="4">Uncharacterized protein</fullName>
    </submittedName>
</protein>
<comment type="caution">
    <text evidence="4">The sequence shown here is derived from an EMBL/GenBank/DDBJ whole genome shotgun (WGS) entry which is preliminary data.</text>
</comment>
<dbReference type="GO" id="GO:0004567">
    <property type="term" value="F:beta-mannosidase activity"/>
    <property type="evidence" value="ECO:0007669"/>
    <property type="project" value="TreeGrafter"/>
</dbReference>
<dbReference type="AlphaFoldDB" id="A0A645EFQ8"/>
<dbReference type="Gene3D" id="2.60.40.10">
    <property type="entry name" value="Immunoglobulins"/>
    <property type="match status" value="2"/>
</dbReference>
<name>A0A645EFQ8_9ZZZZ</name>
<sequence length="190" mass="21653">MRDVFEPLALGVKFKDDQLNYYTMSDYLNDMNDLRLTVQVVDFNKGVVKQFEEKVNAKANSSNVVKTINTAEMVSESDKANTMIHAWLSDSKGKKLSSKDYFFYWPNKLNLPQTTVKTSVKYADGKYTVTLTSKKLAKDVFMEIPVMGAKFTDNFIDLLPGEKRIIEITSPALKASEKTPITVKHIRETY</sequence>
<keyword evidence="1" id="KW-0378">Hydrolase</keyword>
<dbReference type="PANTHER" id="PTHR43730:SF1">
    <property type="entry name" value="BETA-MANNOSIDASE"/>
    <property type="match status" value="1"/>
</dbReference>
<dbReference type="PANTHER" id="PTHR43730">
    <property type="entry name" value="BETA-MANNOSIDASE"/>
    <property type="match status" value="1"/>
</dbReference>
<reference evidence="4" key="1">
    <citation type="submission" date="2019-08" db="EMBL/GenBank/DDBJ databases">
        <authorList>
            <person name="Kucharzyk K."/>
            <person name="Murdoch R.W."/>
            <person name="Higgins S."/>
            <person name="Loffler F."/>
        </authorList>
    </citation>
    <scope>NUCLEOTIDE SEQUENCE</scope>
</reference>
<proteinExistence type="predicted"/>
<dbReference type="SUPFAM" id="SSF49303">
    <property type="entry name" value="beta-Galactosidase/glucuronidase domain"/>
    <property type="match status" value="2"/>
</dbReference>
<feature type="domain" description="Mannosidase Ig/CBM-like" evidence="3">
    <location>
        <begin position="18"/>
        <end position="103"/>
    </location>
</feature>
<dbReference type="GO" id="GO:0006516">
    <property type="term" value="P:glycoprotein catabolic process"/>
    <property type="evidence" value="ECO:0007669"/>
    <property type="project" value="TreeGrafter"/>
</dbReference>
<accession>A0A645EFQ8</accession>
<dbReference type="InterPro" id="IPR036156">
    <property type="entry name" value="Beta-gal/glucu_dom_sf"/>
</dbReference>
<dbReference type="EMBL" id="VSSQ01046758">
    <property type="protein sequence ID" value="MPN00721.1"/>
    <property type="molecule type" value="Genomic_DNA"/>
</dbReference>
<dbReference type="InterPro" id="IPR013783">
    <property type="entry name" value="Ig-like_fold"/>
</dbReference>
<dbReference type="InterPro" id="IPR041625">
    <property type="entry name" value="Beta-mannosidase_Ig"/>
</dbReference>
<gene>
    <name evidence="4" type="ORF">SDC9_147917</name>
</gene>